<proteinExistence type="predicted"/>
<keyword evidence="2" id="KW-1185">Reference proteome</keyword>
<reference evidence="1" key="1">
    <citation type="submission" date="2024-01" db="EMBL/GenBank/DDBJ databases">
        <title>First draft genome sequence data of TA4-1, the type strain of Gram-positive actinobacterium Streptomyces chiangmaiensis.</title>
        <authorList>
            <person name="Yasawong M."/>
            <person name="Nantapong N."/>
        </authorList>
    </citation>
    <scope>NUCLEOTIDE SEQUENCE</scope>
    <source>
        <strain evidence="1">TA4-1</strain>
    </source>
</reference>
<evidence type="ECO:0000313" key="1">
    <source>
        <dbReference type="EMBL" id="MED7821462.1"/>
    </source>
</evidence>
<sequence length="47" mass="5028">MTAEARGHSWAVCSATPADVDAGVRDHGAGVRRSQLVPTLTRPLRKE</sequence>
<dbReference type="RefSeq" id="WP_329505527.1">
    <property type="nucleotide sequence ID" value="NZ_BAAAYZ010000072.1"/>
</dbReference>
<gene>
    <name evidence="1" type="ORF">VXC91_05550</name>
</gene>
<name>A0ABU7FBA4_9ACTN</name>
<comment type="caution">
    <text evidence="1">The sequence shown here is derived from an EMBL/GenBank/DDBJ whole genome shotgun (WGS) entry which is preliminary data.</text>
</comment>
<organism evidence="1 2">
    <name type="scientific">Streptomyces chiangmaiensis</name>
    <dbReference type="NCBI Taxonomy" id="766497"/>
    <lineage>
        <taxon>Bacteria</taxon>
        <taxon>Bacillati</taxon>
        <taxon>Actinomycetota</taxon>
        <taxon>Actinomycetes</taxon>
        <taxon>Kitasatosporales</taxon>
        <taxon>Streptomycetaceae</taxon>
        <taxon>Streptomyces</taxon>
    </lineage>
</organism>
<protein>
    <submittedName>
        <fullName evidence="1">Uncharacterized protein</fullName>
    </submittedName>
</protein>
<dbReference type="Proteomes" id="UP001333996">
    <property type="component" value="Unassembled WGS sequence"/>
</dbReference>
<dbReference type="EMBL" id="JAYWVC010000010">
    <property type="protein sequence ID" value="MED7821462.1"/>
    <property type="molecule type" value="Genomic_DNA"/>
</dbReference>
<evidence type="ECO:0000313" key="2">
    <source>
        <dbReference type="Proteomes" id="UP001333996"/>
    </source>
</evidence>
<accession>A0ABU7FBA4</accession>